<reference evidence="1 2" key="1">
    <citation type="submission" date="2014-06" db="EMBL/GenBank/DDBJ databases">
        <authorList>
            <consortium name="DOE Joint Genome Institute"/>
            <person name="Kuo A."/>
            <person name="Kohler A."/>
            <person name="Nagy L.G."/>
            <person name="Floudas D."/>
            <person name="Copeland A."/>
            <person name="Barry K.W."/>
            <person name="Cichocki N."/>
            <person name="Veneault-Fourrey C."/>
            <person name="LaButti K."/>
            <person name="Lindquist E.A."/>
            <person name="Lipzen A."/>
            <person name="Lundell T."/>
            <person name="Morin E."/>
            <person name="Murat C."/>
            <person name="Sun H."/>
            <person name="Tunlid A."/>
            <person name="Henrissat B."/>
            <person name="Grigoriev I.V."/>
            <person name="Hibbett D.S."/>
            <person name="Martin F."/>
            <person name="Nordberg H.P."/>
            <person name="Cantor M.N."/>
            <person name="Hua S.X."/>
        </authorList>
    </citation>
    <scope>NUCLEOTIDE SEQUENCE [LARGE SCALE GENOMIC DNA]</scope>
    <source>
        <strain evidence="1 2">ATCC 200175</strain>
    </source>
</reference>
<accession>A0A0C9TYG7</accession>
<organism evidence="1 2">
    <name type="scientific">Paxillus involutus ATCC 200175</name>
    <dbReference type="NCBI Taxonomy" id="664439"/>
    <lineage>
        <taxon>Eukaryota</taxon>
        <taxon>Fungi</taxon>
        <taxon>Dikarya</taxon>
        <taxon>Basidiomycota</taxon>
        <taxon>Agaricomycotina</taxon>
        <taxon>Agaricomycetes</taxon>
        <taxon>Agaricomycetidae</taxon>
        <taxon>Boletales</taxon>
        <taxon>Paxilineae</taxon>
        <taxon>Paxillaceae</taxon>
        <taxon>Paxillus</taxon>
    </lineage>
</organism>
<sequence length="171" mass="18648">MSEQNELITYTRLSLRYEDEITDQRSSGLPQPQRVFNKARNTRRPAGTVQTSPVQATIEPVEVATGRDRVVQSSIPVTTLENHTVAAHAPPQSIPSTDLLSPAITPHEPSSSTVAAVTSAPLSIPSNSATCVPVLHSSPRNPDVTRVITPSLEEIEIINDLRRRKMLDNIV</sequence>
<protein>
    <submittedName>
        <fullName evidence="1">Unplaced genomic scaffold PAXINscaffold_43, whole genome shotgun sequence</fullName>
    </submittedName>
</protein>
<evidence type="ECO:0000313" key="2">
    <source>
        <dbReference type="Proteomes" id="UP000053647"/>
    </source>
</evidence>
<dbReference type="Proteomes" id="UP000053647">
    <property type="component" value="Unassembled WGS sequence"/>
</dbReference>
<name>A0A0C9TYG7_PAXIN</name>
<dbReference type="AlphaFoldDB" id="A0A0C9TYG7"/>
<proteinExistence type="predicted"/>
<reference evidence="2" key="2">
    <citation type="submission" date="2015-01" db="EMBL/GenBank/DDBJ databases">
        <title>Evolutionary Origins and Diversification of the Mycorrhizal Mutualists.</title>
        <authorList>
            <consortium name="DOE Joint Genome Institute"/>
            <consortium name="Mycorrhizal Genomics Consortium"/>
            <person name="Kohler A."/>
            <person name="Kuo A."/>
            <person name="Nagy L.G."/>
            <person name="Floudas D."/>
            <person name="Copeland A."/>
            <person name="Barry K.W."/>
            <person name="Cichocki N."/>
            <person name="Veneault-Fourrey C."/>
            <person name="LaButti K."/>
            <person name="Lindquist E.A."/>
            <person name="Lipzen A."/>
            <person name="Lundell T."/>
            <person name="Morin E."/>
            <person name="Murat C."/>
            <person name="Riley R."/>
            <person name="Ohm R."/>
            <person name="Sun H."/>
            <person name="Tunlid A."/>
            <person name="Henrissat B."/>
            <person name="Grigoriev I.V."/>
            <person name="Hibbett D.S."/>
            <person name="Martin F."/>
        </authorList>
    </citation>
    <scope>NUCLEOTIDE SEQUENCE [LARGE SCALE GENOMIC DNA]</scope>
    <source>
        <strain evidence="2">ATCC 200175</strain>
    </source>
</reference>
<gene>
    <name evidence="1" type="ORF">PAXINDRAFT_14809</name>
</gene>
<evidence type="ECO:0000313" key="1">
    <source>
        <dbReference type="EMBL" id="KIJ12331.1"/>
    </source>
</evidence>
<dbReference type="EMBL" id="KN819365">
    <property type="protein sequence ID" value="KIJ12331.1"/>
    <property type="molecule type" value="Genomic_DNA"/>
</dbReference>
<keyword evidence="2" id="KW-1185">Reference proteome</keyword>
<dbReference type="HOGENOM" id="CLU_1563363_0_0_1"/>